<evidence type="ECO:0000256" key="5">
    <source>
        <dbReference type="ARBA" id="ARBA00022756"/>
    </source>
</evidence>
<dbReference type="KEGG" id="melm:C7H73_04945"/>
<organism evidence="9 10">
    <name type="scientific">Pulveribacter suum</name>
    <dbReference type="NCBI Taxonomy" id="2116657"/>
    <lineage>
        <taxon>Bacteria</taxon>
        <taxon>Pseudomonadati</taxon>
        <taxon>Pseudomonadota</taxon>
        <taxon>Betaproteobacteria</taxon>
        <taxon>Burkholderiales</taxon>
        <taxon>Comamonadaceae</taxon>
        <taxon>Pulveribacter</taxon>
    </lineage>
</organism>
<dbReference type="EMBL" id="CP027792">
    <property type="protein sequence ID" value="AVP57073.1"/>
    <property type="molecule type" value="Genomic_DNA"/>
</dbReference>
<feature type="binding site" evidence="8">
    <location>
        <begin position="13"/>
        <end position="18"/>
    </location>
    <ligand>
        <name>ATP</name>
        <dbReference type="ChEBI" id="CHEBI:30616"/>
    </ligand>
</feature>
<feature type="binding site" evidence="8">
    <location>
        <position position="116"/>
    </location>
    <ligand>
        <name>Mg(2+)</name>
        <dbReference type="ChEBI" id="CHEBI:18420"/>
    </ligand>
</feature>
<keyword evidence="1 8" id="KW-0963">Cytoplasm</keyword>
<dbReference type="PIRSF" id="PIRSF006755">
    <property type="entry name" value="DTB_synth"/>
    <property type="match status" value="1"/>
</dbReference>
<keyword evidence="10" id="KW-1185">Reference proteome</keyword>
<gene>
    <name evidence="8 9" type="primary">bioD</name>
    <name evidence="9" type="ORF">C7H73_04945</name>
</gene>
<evidence type="ECO:0000256" key="3">
    <source>
        <dbReference type="ARBA" id="ARBA00022723"/>
    </source>
</evidence>
<evidence type="ECO:0000313" key="9">
    <source>
        <dbReference type="EMBL" id="AVP57073.1"/>
    </source>
</evidence>
<dbReference type="GO" id="GO:0004141">
    <property type="term" value="F:dethiobiotin synthase activity"/>
    <property type="evidence" value="ECO:0007669"/>
    <property type="project" value="UniProtKB-UniRule"/>
</dbReference>
<feature type="binding site" evidence="8">
    <location>
        <begin position="116"/>
        <end position="119"/>
    </location>
    <ligand>
        <name>ATP</name>
        <dbReference type="ChEBI" id="CHEBI:30616"/>
    </ligand>
</feature>
<proteinExistence type="inferred from homology"/>
<evidence type="ECO:0000256" key="2">
    <source>
        <dbReference type="ARBA" id="ARBA00022598"/>
    </source>
</evidence>
<dbReference type="Pfam" id="PF13500">
    <property type="entry name" value="AAA_26"/>
    <property type="match status" value="1"/>
</dbReference>
<feature type="binding site" evidence="8">
    <location>
        <begin position="176"/>
        <end position="177"/>
    </location>
    <ligand>
        <name>ATP</name>
        <dbReference type="ChEBI" id="CHEBI:30616"/>
    </ligand>
</feature>
<evidence type="ECO:0000256" key="7">
    <source>
        <dbReference type="ARBA" id="ARBA00022842"/>
    </source>
</evidence>
<dbReference type="PANTHER" id="PTHR43210:SF5">
    <property type="entry name" value="DETHIOBIOTIN SYNTHETASE"/>
    <property type="match status" value="1"/>
</dbReference>
<dbReference type="OrthoDB" id="9802097at2"/>
<dbReference type="RefSeq" id="WP_106845630.1">
    <property type="nucleotide sequence ID" value="NZ_CP027792.1"/>
</dbReference>
<comment type="subcellular location">
    <subcellularLocation>
        <location evidence="8">Cytoplasm</location>
    </subcellularLocation>
</comment>
<feature type="binding site" evidence="8">
    <location>
        <position position="55"/>
    </location>
    <ligand>
        <name>Mg(2+)</name>
        <dbReference type="ChEBI" id="CHEBI:18420"/>
    </ligand>
</feature>
<keyword evidence="6 8" id="KW-0067">ATP-binding</keyword>
<protein>
    <recommendedName>
        <fullName evidence="8">ATP-dependent dethiobiotin synthetase BioD</fullName>
        <ecNumber evidence="8">6.3.3.3</ecNumber>
    </recommendedName>
    <alternativeName>
        <fullName evidence="8">DTB synthetase</fullName>
        <shortName evidence="8">DTBS</shortName>
    </alternativeName>
    <alternativeName>
        <fullName evidence="8">Dethiobiotin synthase</fullName>
    </alternativeName>
</protein>
<dbReference type="GO" id="GO:0042803">
    <property type="term" value="F:protein homodimerization activity"/>
    <property type="evidence" value="ECO:0007669"/>
    <property type="project" value="UniProtKB-ARBA"/>
</dbReference>
<dbReference type="GO" id="GO:0005829">
    <property type="term" value="C:cytosol"/>
    <property type="evidence" value="ECO:0007669"/>
    <property type="project" value="TreeGrafter"/>
</dbReference>
<keyword evidence="2 8" id="KW-0436">Ligase</keyword>
<dbReference type="InterPro" id="IPR004472">
    <property type="entry name" value="DTB_synth_BioD"/>
</dbReference>
<dbReference type="GO" id="GO:0000287">
    <property type="term" value="F:magnesium ion binding"/>
    <property type="evidence" value="ECO:0007669"/>
    <property type="project" value="UniProtKB-UniRule"/>
</dbReference>
<dbReference type="FunFam" id="3.40.50.300:FF:000292">
    <property type="entry name" value="ATP-dependent dethiobiotin synthetase BioD"/>
    <property type="match status" value="1"/>
</dbReference>
<reference evidence="10" key="1">
    <citation type="submission" date="2018-03" db="EMBL/GenBank/DDBJ databases">
        <title>Genome sequencing of Melaminivora sp. strain SC2-7.</title>
        <authorList>
            <person name="Kim S.-J."/>
            <person name="Heo J."/>
            <person name="Ahn J.-H."/>
            <person name="Kwon S.-W."/>
        </authorList>
    </citation>
    <scope>NUCLEOTIDE SEQUENCE [LARGE SCALE GENOMIC DNA]</scope>
    <source>
        <strain evidence="10">SC2-7</strain>
    </source>
</reference>
<keyword evidence="5 8" id="KW-0093">Biotin biosynthesis</keyword>
<dbReference type="Gene3D" id="3.40.50.300">
    <property type="entry name" value="P-loop containing nucleotide triphosphate hydrolases"/>
    <property type="match status" value="1"/>
</dbReference>
<evidence type="ECO:0000313" key="10">
    <source>
        <dbReference type="Proteomes" id="UP000241829"/>
    </source>
</evidence>
<dbReference type="CDD" id="cd03109">
    <property type="entry name" value="DTBS"/>
    <property type="match status" value="1"/>
</dbReference>
<accession>A0A2P1NJ57</accession>
<comment type="cofactor">
    <cofactor evidence="8">
        <name>Mg(2+)</name>
        <dbReference type="ChEBI" id="CHEBI:18420"/>
    </cofactor>
</comment>
<dbReference type="EC" id="6.3.3.3" evidence="8"/>
<dbReference type="UniPathway" id="UPA00078">
    <property type="reaction ID" value="UER00161"/>
</dbReference>
<feature type="binding site" evidence="8">
    <location>
        <position position="55"/>
    </location>
    <ligand>
        <name>ATP</name>
        <dbReference type="ChEBI" id="CHEBI:30616"/>
    </ligand>
</feature>
<comment type="pathway">
    <text evidence="8">Cofactor biosynthesis; biotin biosynthesis; biotin from 7,8-diaminononanoate: step 1/2.</text>
</comment>
<sequence length="230" mass="23371">MTLSVFVTGTDTGVGKSLASAALLHALARHHARVVGMKPVASGAALHGGVLANEDALALRAASTLAVPAALDNPVLLPEPLSPHIAAARAGVQISLAAITASHRALAALADAVVVEGAGGFHVPLSDRLTGADLAQALNLPVVLVVGLRLGCLNHALLTAQAIQAHGLTLAGWVANHIDPQMLAPRENLAWLRQRLAPAPLLAELPWQGGTPDARALAGHFALPAAWCLA</sequence>
<evidence type="ECO:0000256" key="4">
    <source>
        <dbReference type="ARBA" id="ARBA00022741"/>
    </source>
</evidence>
<comment type="subunit">
    <text evidence="8">Homodimer.</text>
</comment>
<dbReference type="SUPFAM" id="SSF52540">
    <property type="entry name" value="P-loop containing nucleoside triphosphate hydrolases"/>
    <property type="match status" value="1"/>
</dbReference>
<keyword evidence="3 8" id="KW-0479">Metal-binding</keyword>
<comment type="function">
    <text evidence="8">Catalyzes a mechanistically unusual reaction, the ATP-dependent insertion of CO2 between the N7 and N8 nitrogen atoms of 7,8-diaminopelargonic acid (DAPA, also called 7,8-diammoniononanoate) to form a ureido ring.</text>
</comment>
<dbReference type="HAMAP" id="MF_00336">
    <property type="entry name" value="BioD"/>
    <property type="match status" value="1"/>
</dbReference>
<evidence type="ECO:0000256" key="1">
    <source>
        <dbReference type="ARBA" id="ARBA00022490"/>
    </source>
</evidence>
<name>A0A2P1NJ57_9BURK</name>
<feature type="binding site" evidence="8">
    <location>
        <position position="42"/>
    </location>
    <ligand>
        <name>substrate</name>
    </ligand>
</feature>
<keyword evidence="7 8" id="KW-0460">Magnesium</keyword>
<dbReference type="AlphaFoldDB" id="A0A2P1NJ57"/>
<dbReference type="InterPro" id="IPR027417">
    <property type="entry name" value="P-loop_NTPase"/>
</dbReference>
<comment type="caution">
    <text evidence="8">Lacks conserved residue(s) required for the propagation of feature annotation.</text>
</comment>
<dbReference type="Proteomes" id="UP000241829">
    <property type="component" value="Chromosome"/>
</dbReference>
<feature type="binding site" evidence="8">
    <location>
        <position position="17"/>
    </location>
    <ligand>
        <name>Mg(2+)</name>
        <dbReference type="ChEBI" id="CHEBI:18420"/>
    </ligand>
</feature>
<keyword evidence="4 8" id="KW-0547">Nucleotide-binding</keyword>
<dbReference type="NCBIfam" id="TIGR00347">
    <property type="entry name" value="bioD"/>
    <property type="match status" value="1"/>
</dbReference>
<feature type="active site" evidence="8">
    <location>
        <position position="38"/>
    </location>
</feature>
<dbReference type="PANTHER" id="PTHR43210">
    <property type="entry name" value="DETHIOBIOTIN SYNTHETASE"/>
    <property type="match status" value="1"/>
</dbReference>
<comment type="similarity">
    <text evidence="8">Belongs to the dethiobiotin synthetase family.</text>
</comment>
<dbReference type="GO" id="GO:0009102">
    <property type="term" value="P:biotin biosynthetic process"/>
    <property type="evidence" value="ECO:0007669"/>
    <property type="project" value="UniProtKB-UniRule"/>
</dbReference>
<evidence type="ECO:0000256" key="6">
    <source>
        <dbReference type="ARBA" id="ARBA00022840"/>
    </source>
</evidence>
<evidence type="ECO:0000256" key="8">
    <source>
        <dbReference type="HAMAP-Rule" id="MF_00336"/>
    </source>
</evidence>
<dbReference type="GO" id="GO:0005524">
    <property type="term" value="F:ATP binding"/>
    <property type="evidence" value="ECO:0007669"/>
    <property type="project" value="UniProtKB-UniRule"/>
</dbReference>
<comment type="catalytic activity">
    <reaction evidence="8">
        <text>(7R,8S)-7,8-diammoniononanoate + CO2 + ATP = (4R,5S)-dethiobiotin + ADP + phosphate + 3 H(+)</text>
        <dbReference type="Rhea" id="RHEA:15805"/>
        <dbReference type="ChEBI" id="CHEBI:15378"/>
        <dbReference type="ChEBI" id="CHEBI:16526"/>
        <dbReference type="ChEBI" id="CHEBI:30616"/>
        <dbReference type="ChEBI" id="CHEBI:43474"/>
        <dbReference type="ChEBI" id="CHEBI:149469"/>
        <dbReference type="ChEBI" id="CHEBI:149473"/>
        <dbReference type="ChEBI" id="CHEBI:456216"/>
        <dbReference type="EC" id="6.3.3.3"/>
    </reaction>
</comment>